<keyword evidence="5" id="KW-0472">Membrane</keyword>
<reference evidence="8 10" key="1">
    <citation type="submission" date="2019-06" db="EMBL/GenBank/DDBJ databases">
        <title>Draft genomes of female and male turbot (Scophthalmus maximus).</title>
        <authorList>
            <person name="Xu H."/>
            <person name="Xu X.-W."/>
            <person name="Shao C."/>
            <person name="Chen S."/>
        </authorList>
    </citation>
    <scope>NUCLEOTIDE SEQUENCE [LARGE SCALE GENOMIC DNA]</scope>
    <source>
        <strain evidence="8">Ysfricsl-2016a</strain>
        <tissue evidence="8">Blood</tissue>
    </source>
</reference>
<name>A0A6A4SJ54_SCOMX</name>
<dbReference type="Gene3D" id="3.30.160.60">
    <property type="entry name" value="Classic Zinc Finger"/>
    <property type="match status" value="1"/>
</dbReference>
<evidence type="ECO:0000256" key="2">
    <source>
        <dbReference type="ARBA" id="ARBA00022771"/>
    </source>
</evidence>
<dbReference type="SMART" id="SM00184">
    <property type="entry name" value="RING"/>
    <property type="match status" value="1"/>
</dbReference>
<reference evidence="9" key="2">
    <citation type="submission" date="2020-05" db="EMBL/GenBank/DDBJ databases">
        <authorList>
            <person name="Moser M."/>
        </authorList>
    </citation>
    <scope>NUCLEOTIDE SEQUENCE [LARGE SCALE GENOMIC DNA]</scope>
</reference>
<dbReference type="SUPFAM" id="SSF57850">
    <property type="entry name" value="RING/U-box"/>
    <property type="match status" value="1"/>
</dbReference>
<dbReference type="AlphaFoldDB" id="A0A6A4SJ54"/>
<organism evidence="8 10">
    <name type="scientific">Scophthalmus maximus</name>
    <name type="common">Turbot</name>
    <name type="synonym">Psetta maxima</name>
    <dbReference type="NCBI Taxonomy" id="52904"/>
    <lineage>
        <taxon>Eukaryota</taxon>
        <taxon>Metazoa</taxon>
        <taxon>Chordata</taxon>
        <taxon>Craniata</taxon>
        <taxon>Vertebrata</taxon>
        <taxon>Euteleostomi</taxon>
        <taxon>Actinopterygii</taxon>
        <taxon>Neopterygii</taxon>
        <taxon>Teleostei</taxon>
        <taxon>Neoteleostei</taxon>
        <taxon>Acanthomorphata</taxon>
        <taxon>Carangaria</taxon>
        <taxon>Pleuronectiformes</taxon>
        <taxon>Pleuronectoidei</taxon>
        <taxon>Scophthalmidae</taxon>
        <taxon>Scophthalmus</taxon>
    </lineage>
</organism>
<evidence type="ECO:0000313" key="10">
    <source>
        <dbReference type="Proteomes" id="UP000438429"/>
    </source>
</evidence>
<feature type="domain" description="RING-type" evidence="6">
    <location>
        <begin position="10"/>
        <end position="60"/>
    </location>
</feature>
<reference evidence="9" key="4">
    <citation type="submission" date="2025-05" db="UniProtKB">
        <authorList>
            <consortium name="Ensembl"/>
        </authorList>
    </citation>
    <scope>IDENTIFICATION</scope>
</reference>
<feature type="transmembrane region" description="Helical" evidence="5">
    <location>
        <begin position="381"/>
        <end position="408"/>
    </location>
</feature>
<evidence type="ECO:0000313" key="9">
    <source>
        <dbReference type="Ensembl" id="ENSSMAP00000020810.1"/>
    </source>
</evidence>
<accession>A0A6A4SJ54</accession>
<dbReference type="Gene3D" id="3.30.40.10">
    <property type="entry name" value="Zinc/RING finger domain, C3HC4 (zinc finger)"/>
    <property type="match status" value="1"/>
</dbReference>
<dbReference type="Pfam" id="PF13445">
    <property type="entry name" value="zf-RING_UBOX"/>
    <property type="match status" value="1"/>
</dbReference>
<dbReference type="PROSITE" id="PS50119">
    <property type="entry name" value="ZF_BBOX"/>
    <property type="match status" value="1"/>
</dbReference>
<dbReference type="InterPro" id="IPR013083">
    <property type="entry name" value="Znf_RING/FYVE/PHD"/>
</dbReference>
<dbReference type="CDD" id="cd16763">
    <property type="entry name" value="RING-HC_TRIM59_C-V"/>
    <property type="match status" value="1"/>
</dbReference>
<dbReference type="Bgee" id="ENSSMAG00000012746">
    <property type="expression patterns" value="Expressed in head kidney and 6 other cell types or tissues"/>
</dbReference>
<protein>
    <submittedName>
        <fullName evidence="9">Tripartite motif containing 59</fullName>
    </submittedName>
</protein>
<evidence type="ECO:0000256" key="3">
    <source>
        <dbReference type="ARBA" id="ARBA00022833"/>
    </source>
</evidence>
<keyword evidence="5" id="KW-1133">Transmembrane helix</keyword>
<dbReference type="Pfam" id="PF00643">
    <property type="entry name" value="zf-B_box"/>
    <property type="match status" value="1"/>
</dbReference>
<dbReference type="Proteomes" id="UP000438429">
    <property type="component" value="Unassembled WGS sequence"/>
</dbReference>
<dbReference type="GO" id="GO:0008270">
    <property type="term" value="F:zinc ion binding"/>
    <property type="evidence" value="ECO:0007669"/>
    <property type="project" value="UniProtKB-KW"/>
</dbReference>
<dbReference type="SUPFAM" id="SSF57845">
    <property type="entry name" value="B-box zinc-binding domain"/>
    <property type="match status" value="1"/>
</dbReference>
<keyword evidence="2 4" id="KW-0863">Zinc-finger</keyword>
<evidence type="ECO:0000259" key="6">
    <source>
        <dbReference type="PROSITE" id="PS50089"/>
    </source>
</evidence>
<evidence type="ECO:0000256" key="5">
    <source>
        <dbReference type="SAM" id="Phobius"/>
    </source>
</evidence>
<gene>
    <name evidence="9" type="primary">trim59</name>
    <name evidence="8" type="ORF">F2P81_017103</name>
</gene>
<dbReference type="Ensembl" id="ENSSMAT00000021060.2">
    <property type="protein sequence ID" value="ENSSMAP00000020810.1"/>
    <property type="gene ID" value="ENSSMAG00000012746.2"/>
</dbReference>
<dbReference type="PROSITE" id="PS00518">
    <property type="entry name" value="ZF_RING_1"/>
    <property type="match status" value="1"/>
</dbReference>
<sequence>MDNLEEDLTCSVCYSLFSDPRVLPCSHTFCKTCLDNLLQASTNYSIWRPLRLPLKCPNCRSVMELPPTGVDALPTNVCLRAIIEKVGEKHFSRNLHVLTSCQFKILLHWLMLRRLMFVLICLFPQYQSDSEPRPPSCQEHNRHPLNMYCIQDRQLICGLCLTVGQHQGHPIDDLQAAFIREKQTPSLLLARLSDQRWAQACELGEQLEQEKARCEGLVRQDRQEVDQYFQWLKVVLTRKRQAYIEALEKAGAEVSRTYDPLIHRVKEIQEKQLDLVSLGSSVEDEDSPLVFLEKLHVFREKVEEFVKTPLPSVITLAIAPRAAEYLQQRWPAVTIGSLEEAPVPKVSCCARCGGVEAEAGRDPPDGRVQDLRCKLRPTSSVVLLLLLLLVAALCVNPVGGASLGFSLLSRFSQLVHGLSGELVTSVWDTVGSAYTVMEAAVEKWSTQLSSIWENVFH</sequence>
<dbReference type="InterPro" id="IPR017907">
    <property type="entry name" value="Znf_RING_CS"/>
</dbReference>
<keyword evidence="5" id="KW-0812">Transmembrane</keyword>
<reference evidence="9" key="3">
    <citation type="submission" date="2023-05" db="EMBL/GenBank/DDBJ databases">
        <title>High-quality long-read genome of Scophthalmus maximus.</title>
        <authorList>
            <person name="Lien S."/>
            <person name="Martinez P."/>
        </authorList>
    </citation>
    <scope>NUCLEOTIDE SEQUENCE [LARGE SCALE GENOMIC DNA]</scope>
</reference>
<dbReference type="Proteomes" id="UP000694558">
    <property type="component" value="Chromosome 3"/>
</dbReference>
<dbReference type="SMART" id="SM00336">
    <property type="entry name" value="BBOX"/>
    <property type="match status" value="1"/>
</dbReference>
<feature type="domain" description="B box-type" evidence="7">
    <location>
        <begin position="132"/>
        <end position="174"/>
    </location>
</feature>
<dbReference type="PROSITE" id="PS50089">
    <property type="entry name" value="ZF_RING_2"/>
    <property type="match status" value="1"/>
</dbReference>
<dbReference type="EMBL" id="VEVO01000015">
    <property type="protein sequence ID" value="KAF0030372.1"/>
    <property type="molecule type" value="Genomic_DNA"/>
</dbReference>
<dbReference type="GO" id="GO:0006513">
    <property type="term" value="P:protein monoubiquitination"/>
    <property type="evidence" value="ECO:0007669"/>
    <property type="project" value="TreeGrafter"/>
</dbReference>
<dbReference type="PANTHER" id="PTHR25462:SF229">
    <property type="entry name" value="TRANSCRIPTION INTERMEDIARY FACTOR 1-BETA"/>
    <property type="match status" value="1"/>
</dbReference>
<dbReference type="CDD" id="cd19790">
    <property type="entry name" value="Bbox2_TRIM59_C-XI"/>
    <property type="match status" value="1"/>
</dbReference>
<dbReference type="InterPro" id="IPR001841">
    <property type="entry name" value="Znf_RING"/>
</dbReference>
<proteinExistence type="predicted"/>
<dbReference type="PANTHER" id="PTHR25462">
    <property type="entry name" value="BONUS, ISOFORM C-RELATED"/>
    <property type="match status" value="1"/>
</dbReference>
<dbReference type="InterPro" id="IPR000315">
    <property type="entry name" value="Znf_B-box"/>
</dbReference>
<evidence type="ECO:0000259" key="7">
    <source>
        <dbReference type="PROSITE" id="PS50119"/>
    </source>
</evidence>
<evidence type="ECO:0000256" key="1">
    <source>
        <dbReference type="ARBA" id="ARBA00022723"/>
    </source>
</evidence>
<dbReference type="OMA" id="QEYTPHI"/>
<dbReference type="GeneTree" id="ENSGT00940000165917"/>
<keyword evidence="1" id="KW-0479">Metal-binding</keyword>
<keyword evidence="3" id="KW-0862">Zinc</keyword>
<dbReference type="InterPro" id="IPR027370">
    <property type="entry name" value="Znf-RING_euk"/>
</dbReference>
<evidence type="ECO:0000313" key="8">
    <source>
        <dbReference type="EMBL" id="KAF0030372.1"/>
    </source>
</evidence>
<dbReference type="GO" id="GO:0061630">
    <property type="term" value="F:ubiquitin protein ligase activity"/>
    <property type="evidence" value="ECO:0007669"/>
    <property type="project" value="TreeGrafter"/>
</dbReference>
<dbReference type="InterPro" id="IPR047153">
    <property type="entry name" value="TRIM45/56/19-like"/>
</dbReference>
<evidence type="ECO:0000256" key="4">
    <source>
        <dbReference type="PROSITE-ProRule" id="PRU00024"/>
    </source>
</evidence>